<gene>
    <name evidence="2" type="ORF">BGC07_07970</name>
</gene>
<dbReference type="Proteomes" id="UP000094329">
    <property type="component" value="Unassembled WGS sequence"/>
</dbReference>
<evidence type="ECO:0000313" key="3">
    <source>
        <dbReference type="Proteomes" id="UP000094329"/>
    </source>
</evidence>
<dbReference type="Pfam" id="PF26324">
    <property type="entry name" value="HopBF1_kinase"/>
    <property type="match status" value="1"/>
</dbReference>
<feature type="domain" description="Type III secretion system effector HopBF1-like" evidence="1">
    <location>
        <begin position="5"/>
        <end position="124"/>
    </location>
</feature>
<protein>
    <recommendedName>
        <fullName evidence="1">Type III secretion system effector HopBF1-like domain-containing protein</fullName>
    </recommendedName>
</protein>
<evidence type="ECO:0000259" key="1">
    <source>
        <dbReference type="Pfam" id="PF26324"/>
    </source>
</evidence>
<name>A0ABX3A1Y3_9GAMM</name>
<dbReference type="EMBL" id="MDTU01000001">
    <property type="protein sequence ID" value="ODN42872.1"/>
    <property type="molecule type" value="Genomic_DNA"/>
</dbReference>
<evidence type="ECO:0000313" key="2">
    <source>
        <dbReference type="EMBL" id="ODN42872.1"/>
    </source>
</evidence>
<organism evidence="2 3">
    <name type="scientific">Piscirickettsia litoralis</name>
    <dbReference type="NCBI Taxonomy" id="1891921"/>
    <lineage>
        <taxon>Bacteria</taxon>
        <taxon>Pseudomonadati</taxon>
        <taxon>Pseudomonadota</taxon>
        <taxon>Gammaproteobacteria</taxon>
        <taxon>Thiotrichales</taxon>
        <taxon>Piscirickettsiaceae</taxon>
        <taxon>Piscirickettsia</taxon>
    </lineage>
</organism>
<proteinExistence type="predicted"/>
<keyword evidence="3" id="KW-1185">Reference proteome</keyword>
<dbReference type="InterPro" id="IPR054555">
    <property type="entry name" value="T3SS_HopBF1-like"/>
</dbReference>
<accession>A0ABX3A1Y3</accession>
<comment type="caution">
    <text evidence="2">The sequence shown here is derived from an EMBL/GenBank/DDBJ whole genome shotgun (WGS) entry which is preliminary data.</text>
</comment>
<sequence>MKEITEVGEKLGAGSQKDVYYSVEYEDRCIGLIRSEDIGRLSPHDVAEKEKDDITQLAEIGLPVVEVRDIVRFGDQYGVERDLVVNAIDSEDVILSRKSFPDSTSFNKNVISSCNEMIEILKEKASYHRRFAIFN</sequence>
<reference evidence="2 3" key="1">
    <citation type="submission" date="2016-08" db="EMBL/GenBank/DDBJ databases">
        <title>Draft genome sequence of Candidatus Piscirickettsia litoralis, from seawater.</title>
        <authorList>
            <person name="Wan X."/>
            <person name="Lee A.J."/>
            <person name="Hou S."/>
            <person name="Donachie S.P."/>
        </authorList>
    </citation>
    <scope>NUCLEOTIDE SEQUENCE [LARGE SCALE GENOMIC DNA]</scope>
    <source>
        <strain evidence="2 3">Y2</strain>
    </source>
</reference>
<dbReference type="RefSeq" id="WP_069312669.1">
    <property type="nucleotide sequence ID" value="NZ_MDTU01000001.1"/>
</dbReference>